<dbReference type="EMBL" id="CAJVPU010049365">
    <property type="protein sequence ID" value="CAG8757305.1"/>
    <property type="molecule type" value="Genomic_DNA"/>
</dbReference>
<feature type="non-terminal residue" evidence="1">
    <location>
        <position position="53"/>
    </location>
</feature>
<protein>
    <submittedName>
        <fullName evidence="1">115_t:CDS:1</fullName>
    </submittedName>
</protein>
<evidence type="ECO:0000313" key="1">
    <source>
        <dbReference type="EMBL" id="CAG8757305.1"/>
    </source>
</evidence>
<organism evidence="1 2">
    <name type="scientific">Dentiscutata heterogama</name>
    <dbReference type="NCBI Taxonomy" id="1316150"/>
    <lineage>
        <taxon>Eukaryota</taxon>
        <taxon>Fungi</taxon>
        <taxon>Fungi incertae sedis</taxon>
        <taxon>Mucoromycota</taxon>
        <taxon>Glomeromycotina</taxon>
        <taxon>Glomeromycetes</taxon>
        <taxon>Diversisporales</taxon>
        <taxon>Gigasporaceae</taxon>
        <taxon>Dentiscutata</taxon>
    </lineage>
</organism>
<dbReference type="Proteomes" id="UP000789702">
    <property type="component" value="Unassembled WGS sequence"/>
</dbReference>
<accession>A0ACA9QM85</accession>
<sequence>ANTHSPEFILFDVFNSEVLANNKIEVLVDDKAEAEAKKTSDFSFSNIYIMNIQ</sequence>
<evidence type="ECO:0000313" key="2">
    <source>
        <dbReference type="Proteomes" id="UP000789702"/>
    </source>
</evidence>
<feature type="non-terminal residue" evidence="1">
    <location>
        <position position="1"/>
    </location>
</feature>
<proteinExistence type="predicted"/>
<reference evidence="1" key="1">
    <citation type="submission" date="2021-06" db="EMBL/GenBank/DDBJ databases">
        <authorList>
            <person name="Kallberg Y."/>
            <person name="Tangrot J."/>
            <person name="Rosling A."/>
        </authorList>
    </citation>
    <scope>NUCLEOTIDE SEQUENCE</scope>
    <source>
        <strain evidence="1">IL203A</strain>
    </source>
</reference>
<name>A0ACA9QM85_9GLOM</name>
<gene>
    <name evidence="1" type="ORF">DHETER_LOCUS15039</name>
</gene>
<keyword evidence="2" id="KW-1185">Reference proteome</keyword>
<comment type="caution">
    <text evidence="1">The sequence shown here is derived from an EMBL/GenBank/DDBJ whole genome shotgun (WGS) entry which is preliminary data.</text>
</comment>